<evidence type="ECO:0000256" key="1">
    <source>
        <dbReference type="ARBA" id="ARBA00023125"/>
    </source>
</evidence>
<dbReference type="GO" id="GO:0003697">
    <property type="term" value="F:single-stranded DNA binding"/>
    <property type="evidence" value="ECO:0007669"/>
    <property type="project" value="UniProtKB-UniRule"/>
</dbReference>
<dbReference type="SUPFAM" id="SSF50249">
    <property type="entry name" value="Nucleic acid-binding proteins"/>
    <property type="match status" value="1"/>
</dbReference>
<comment type="caution">
    <text evidence="5">The sequence shown here is derived from an EMBL/GenBank/DDBJ whole genome shotgun (WGS) entry which is preliminary data.</text>
</comment>
<evidence type="ECO:0000313" key="6">
    <source>
        <dbReference type="Proteomes" id="UP000252479"/>
    </source>
</evidence>
<dbReference type="InterPro" id="IPR011344">
    <property type="entry name" value="ssDNA-bd"/>
</dbReference>
<feature type="compositionally biased region" description="Acidic residues" evidence="4">
    <location>
        <begin position="146"/>
        <end position="155"/>
    </location>
</feature>
<feature type="region of interest" description="Disordered" evidence="4">
    <location>
        <begin position="104"/>
        <end position="155"/>
    </location>
</feature>
<dbReference type="PANTHER" id="PTHR10302:SF27">
    <property type="entry name" value="SINGLE-STRANDED DNA-BINDING PROTEIN"/>
    <property type="match status" value="1"/>
</dbReference>
<dbReference type="EMBL" id="QPGL01000002">
    <property type="protein sequence ID" value="RCS70136.1"/>
    <property type="molecule type" value="Genomic_DNA"/>
</dbReference>
<name>A0A368LHN4_9VIBR</name>
<protein>
    <recommendedName>
        <fullName evidence="2 3">Single-stranded DNA-binding protein</fullName>
        <shortName evidence="2">SSB</shortName>
    </recommendedName>
</protein>
<comment type="subunit">
    <text evidence="2">Homotetramer.</text>
</comment>
<comment type="caution">
    <text evidence="2">Lacks conserved residue(s) required for the propagation of feature annotation.</text>
</comment>
<evidence type="ECO:0000313" key="5">
    <source>
        <dbReference type="EMBL" id="RCS70136.1"/>
    </source>
</evidence>
<evidence type="ECO:0000256" key="2">
    <source>
        <dbReference type="HAMAP-Rule" id="MF_00984"/>
    </source>
</evidence>
<reference evidence="5 6" key="1">
    <citation type="journal article" date="2017" name="Elife">
        <title>Extensive horizontal gene transfer in cheese-associated bacteria.</title>
        <authorList>
            <person name="Bonham K.S."/>
            <person name="Wolfe B.E."/>
            <person name="Dutton R.J."/>
        </authorList>
    </citation>
    <scope>NUCLEOTIDE SEQUENCE [LARGE SCALE GENOMIC DNA]</scope>
    <source>
        <strain evidence="5 6">JB196</strain>
    </source>
</reference>
<dbReference type="Gene3D" id="2.40.50.140">
    <property type="entry name" value="Nucleic acid-binding proteins"/>
    <property type="match status" value="1"/>
</dbReference>
<dbReference type="PROSITE" id="PS50935">
    <property type="entry name" value="SSB"/>
    <property type="match status" value="1"/>
</dbReference>
<keyword evidence="6" id="KW-1185">Reference proteome</keyword>
<proteinExistence type="inferred from homology"/>
<dbReference type="InterPro" id="IPR012340">
    <property type="entry name" value="NA-bd_OB-fold"/>
</dbReference>
<dbReference type="RefSeq" id="WP_086959642.1">
    <property type="nucleotide sequence ID" value="NZ_FUKS01000013.1"/>
</dbReference>
<organism evidence="5 6">
    <name type="scientific">Vibrio casei</name>
    <dbReference type="NCBI Taxonomy" id="673372"/>
    <lineage>
        <taxon>Bacteria</taxon>
        <taxon>Pseudomonadati</taxon>
        <taxon>Pseudomonadota</taxon>
        <taxon>Gammaproteobacteria</taxon>
        <taxon>Vibrionales</taxon>
        <taxon>Vibrionaceae</taxon>
        <taxon>Vibrio</taxon>
    </lineage>
</organism>
<dbReference type="GeneID" id="303189596"/>
<dbReference type="InterPro" id="IPR000424">
    <property type="entry name" value="Primosome_PriB/ssb"/>
</dbReference>
<dbReference type="PANTHER" id="PTHR10302">
    <property type="entry name" value="SINGLE-STRANDED DNA-BINDING PROTEIN"/>
    <property type="match status" value="1"/>
</dbReference>
<dbReference type="CDD" id="cd04496">
    <property type="entry name" value="SSB_OBF"/>
    <property type="match status" value="1"/>
</dbReference>
<evidence type="ECO:0000256" key="3">
    <source>
        <dbReference type="PIRNR" id="PIRNR002070"/>
    </source>
</evidence>
<dbReference type="PIRSF" id="PIRSF002070">
    <property type="entry name" value="SSB"/>
    <property type="match status" value="1"/>
</dbReference>
<gene>
    <name evidence="5" type="primary">ssb</name>
    <name evidence="5" type="ORF">CIK83_11755</name>
</gene>
<accession>A0A368LHN4</accession>
<dbReference type="GO" id="GO:0009295">
    <property type="term" value="C:nucleoid"/>
    <property type="evidence" value="ECO:0007669"/>
    <property type="project" value="TreeGrafter"/>
</dbReference>
<dbReference type="Proteomes" id="UP000252479">
    <property type="component" value="Unassembled WGS sequence"/>
</dbReference>
<dbReference type="GO" id="GO:0006260">
    <property type="term" value="P:DNA replication"/>
    <property type="evidence" value="ECO:0007669"/>
    <property type="project" value="InterPro"/>
</dbReference>
<keyword evidence="1 2" id="KW-0238">DNA-binding</keyword>
<dbReference type="AlphaFoldDB" id="A0A368LHN4"/>
<dbReference type="Pfam" id="PF00436">
    <property type="entry name" value="SSB"/>
    <property type="match status" value="1"/>
</dbReference>
<evidence type="ECO:0000256" key="4">
    <source>
        <dbReference type="SAM" id="MobiDB-lite"/>
    </source>
</evidence>
<feature type="compositionally biased region" description="Low complexity" evidence="4">
    <location>
        <begin position="114"/>
        <end position="140"/>
    </location>
</feature>
<sequence>MLNQCNFIGRLGQDPEVRYSAQGTAFCNISIGCSEKWKDKNTQEPKERTEWVKCVAGGRLAEIMGEYLKKGSLVYVSGKMTTRKWQDQSGQDRYSTEIRVSEMKMLDSKSSNDQATNQGQQSNQTQQRPQSSSNQQAAPQYNEPPMDFDDDQIPF</sequence>
<dbReference type="HAMAP" id="MF_00984">
    <property type="entry name" value="SSB"/>
    <property type="match status" value="1"/>
</dbReference>
<dbReference type="NCBIfam" id="TIGR00621">
    <property type="entry name" value="ssb"/>
    <property type="match status" value="1"/>
</dbReference>